<proteinExistence type="predicted"/>
<sequence length="32" mass="3748">MNGFRELWGSSDPQLFTIETWGDRTKLPRAHT</sequence>
<gene>
    <name evidence="1" type="ORF">SMN809_LOCUS50350</name>
</gene>
<name>A0A8S3C8A7_9BILA</name>
<reference evidence="1" key="1">
    <citation type="submission" date="2021-02" db="EMBL/GenBank/DDBJ databases">
        <authorList>
            <person name="Nowell W R."/>
        </authorList>
    </citation>
    <scope>NUCLEOTIDE SEQUENCE</scope>
</reference>
<evidence type="ECO:0000313" key="2">
    <source>
        <dbReference type="Proteomes" id="UP000676336"/>
    </source>
</evidence>
<feature type="non-terminal residue" evidence="1">
    <location>
        <position position="32"/>
    </location>
</feature>
<comment type="caution">
    <text evidence="1">The sequence shown here is derived from an EMBL/GenBank/DDBJ whole genome shotgun (WGS) entry which is preliminary data.</text>
</comment>
<organism evidence="1 2">
    <name type="scientific">Rotaria magnacalcarata</name>
    <dbReference type="NCBI Taxonomy" id="392030"/>
    <lineage>
        <taxon>Eukaryota</taxon>
        <taxon>Metazoa</taxon>
        <taxon>Spiralia</taxon>
        <taxon>Gnathifera</taxon>
        <taxon>Rotifera</taxon>
        <taxon>Eurotatoria</taxon>
        <taxon>Bdelloidea</taxon>
        <taxon>Philodinida</taxon>
        <taxon>Philodinidae</taxon>
        <taxon>Rotaria</taxon>
    </lineage>
</organism>
<dbReference type="Proteomes" id="UP000676336">
    <property type="component" value="Unassembled WGS sequence"/>
</dbReference>
<evidence type="ECO:0000313" key="1">
    <source>
        <dbReference type="EMBL" id="CAF4871119.1"/>
    </source>
</evidence>
<dbReference type="EMBL" id="CAJOBI010166315">
    <property type="protein sequence ID" value="CAF4871119.1"/>
    <property type="molecule type" value="Genomic_DNA"/>
</dbReference>
<protein>
    <submittedName>
        <fullName evidence="1">Uncharacterized protein</fullName>
    </submittedName>
</protein>
<accession>A0A8S3C8A7</accession>
<dbReference type="AlphaFoldDB" id="A0A8S3C8A7"/>